<name>A0A426U238_9CHLR</name>
<reference evidence="1 2" key="1">
    <citation type="submission" date="2018-12" db="EMBL/GenBank/DDBJ databases">
        <title>Genome Sequence of Candidatus Viridilinea halotolerans isolated from saline sulfide-rich spring.</title>
        <authorList>
            <person name="Grouzdev D.S."/>
            <person name="Burganskaya E.I."/>
            <person name="Krutkina M.S."/>
            <person name="Sukhacheva M.V."/>
            <person name="Gorlenko V.M."/>
        </authorList>
    </citation>
    <scope>NUCLEOTIDE SEQUENCE [LARGE SCALE GENOMIC DNA]</scope>
    <source>
        <strain evidence="1">Chok-6</strain>
    </source>
</reference>
<dbReference type="EMBL" id="RSAS01000337">
    <property type="protein sequence ID" value="RRR73459.1"/>
    <property type="molecule type" value="Genomic_DNA"/>
</dbReference>
<dbReference type="AlphaFoldDB" id="A0A426U238"/>
<dbReference type="PANTHER" id="PTHR38009:SF1">
    <property type="entry name" value="CONSERVED HYPOTHETICAL PHAGE TAIL PROTEIN"/>
    <property type="match status" value="1"/>
</dbReference>
<dbReference type="InterPro" id="IPR010667">
    <property type="entry name" value="Phage_T4_Gp19"/>
</dbReference>
<sequence length="148" mass="16740">MTTDPFRTQTFYLEIEPHFSGAVLKVMGLGYEREAKKVHQAIPSGMIMINQLPGNYKPGVLTIHKAVTANKGFWDWRKKVLEVTDMSEVRVNATITAYDYANGGAKIKWNLLNVWPSRIKGPVLNIAADIAIEEVDLCYEQLQQSEQE</sequence>
<dbReference type="Pfam" id="PF06841">
    <property type="entry name" value="Phage_T4_gp19"/>
    <property type="match status" value="1"/>
</dbReference>
<dbReference type="GO" id="GO:0005198">
    <property type="term" value="F:structural molecule activity"/>
    <property type="evidence" value="ECO:0007669"/>
    <property type="project" value="InterPro"/>
</dbReference>
<gene>
    <name evidence="1" type="ORF">EI684_08700</name>
</gene>
<evidence type="ECO:0000313" key="2">
    <source>
        <dbReference type="Proteomes" id="UP000280307"/>
    </source>
</evidence>
<dbReference type="Proteomes" id="UP000280307">
    <property type="component" value="Unassembled WGS sequence"/>
</dbReference>
<protein>
    <submittedName>
        <fullName evidence="1">Phage tail protein</fullName>
    </submittedName>
</protein>
<accession>A0A426U238</accession>
<comment type="caution">
    <text evidence="1">The sequence shown here is derived from an EMBL/GenBank/DDBJ whole genome shotgun (WGS) entry which is preliminary data.</text>
</comment>
<dbReference type="PANTHER" id="PTHR38009">
    <property type="entry name" value="CONSERVED HYPOTHETICAL PHAGE TAIL PROTEIN"/>
    <property type="match status" value="1"/>
</dbReference>
<evidence type="ECO:0000313" key="1">
    <source>
        <dbReference type="EMBL" id="RRR73459.1"/>
    </source>
</evidence>
<dbReference type="InterPro" id="IPR011747">
    <property type="entry name" value="CHP02241"/>
</dbReference>
<proteinExistence type="predicted"/>
<organism evidence="1 2">
    <name type="scientific">Candidatus Viridilinea halotolerans</name>
    <dbReference type="NCBI Taxonomy" id="2491704"/>
    <lineage>
        <taxon>Bacteria</taxon>
        <taxon>Bacillati</taxon>
        <taxon>Chloroflexota</taxon>
        <taxon>Chloroflexia</taxon>
        <taxon>Chloroflexales</taxon>
        <taxon>Chloroflexineae</taxon>
        <taxon>Oscillochloridaceae</taxon>
        <taxon>Candidatus Viridilinea</taxon>
    </lineage>
</organism>